<dbReference type="InterPro" id="IPR004127">
    <property type="entry name" value="Prefoldin_subunit_alpha"/>
</dbReference>
<dbReference type="NCBIfam" id="TIGR00293">
    <property type="entry name" value="prefoldin subunit alpha"/>
    <property type="match status" value="1"/>
</dbReference>
<evidence type="ECO:0000256" key="2">
    <source>
        <dbReference type="ARBA" id="ARBA00023186"/>
    </source>
</evidence>
<dbReference type="VEuPathDB" id="FungiDB:MSYG_0414"/>
<proteinExistence type="inferred from homology"/>
<dbReference type="OMA" id="QAKFKAC"/>
<accession>A0A1M8A115</accession>
<dbReference type="PANTHER" id="PTHR12674:SF2">
    <property type="entry name" value="PREFOLDIN SUBUNIT 5"/>
    <property type="match status" value="1"/>
</dbReference>
<evidence type="ECO:0000256" key="1">
    <source>
        <dbReference type="ARBA" id="ARBA00010048"/>
    </source>
</evidence>
<dbReference type="FunFam" id="1.10.287.370:FF:000004">
    <property type="entry name" value="Probable prefoldin subunit 5"/>
    <property type="match status" value="1"/>
</dbReference>
<keyword evidence="5" id="KW-1185">Reference proteome</keyword>
<dbReference type="Gene3D" id="1.10.287.370">
    <property type="match status" value="1"/>
</dbReference>
<evidence type="ECO:0000313" key="4">
    <source>
        <dbReference type="EMBL" id="SHO76079.1"/>
    </source>
</evidence>
<dbReference type="EMBL" id="LT671821">
    <property type="protein sequence ID" value="SHO76079.1"/>
    <property type="molecule type" value="Genomic_DNA"/>
</dbReference>
<dbReference type="GO" id="GO:1990115">
    <property type="term" value="P:RNA polymerase III assembly"/>
    <property type="evidence" value="ECO:0007669"/>
    <property type="project" value="TreeGrafter"/>
</dbReference>
<dbReference type="GO" id="GO:0051082">
    <property type="term" value="F:unfolded protein binding"/>
    <property type="evidence" value="ECO:0007669"/>
    <property type="project" value="InterPro"/>
</dbReference>
<dbReference type="Pfam" id="PF02996">
    <property type="entry name" value="Prefoldin"/>
    <property type="match status" value="1"/>
</dbReference>
<dbReference type="GO" id="GO:0016272">
    <property type="term" value="C:prefoldin complex"/>
    <property type="evidence" value="ECO:0007669"/>
    <property type="project" value="InterPro"/>
</dbReference>
<dbReference type="GO" id="GO:1990113">
    <property type="term" value="P:RNA polymerase I assembly"/>
    <property type="evidence" value="ECO:0007669"/>
    <property type="project" value="TreeGrafter"/>
</dbReference>
<keyword evidence="2" id="KW-0143">Chaperone</keyword>
<feature type="coiled-coil region" evidence="3">
    <location>
        <begin position="104"/>
        <end position="131"/>
    </location>
</feature>
<comment type="similarity">
    <text evidence="1">Belongs to the prefoldin subunit alpha family.</text>
</comment>
<name>A0A1M8A115_MALS4</name>
<dbReference type="InterPro" id="IPR009053">
    <property type="entry name" value="Prefoldin"/>
</dbReference>
<dbReference type="STRING" id="1230383.A0A1M8A115"/>
<dbReference type="GO" id="GO:0006457">
    <property type="term" value="P:protein folding"/>
    <property type="evidence" value="ECO:0007669"/>
    <property type="project" value="InterPro"/>
</dbReference>
<organism evidence="4 5">
    <name type="scientific">Malassezia sympodialis (strain ATCC 42132)</name>
    <name type="common">Atopic eczema-associated yeast</name>
    <dbReference type="NCBI Taxonomy" id="1230383"/>
    <lineage>
        <taxon>Eukaryota</taxon>
        <taxon>Fungi</taxon>
        <taxon>Dikarya</taxon>
        <taxon>Basidiomycota</taxon>
        <taxon>Ustilaginomycotina</taxon>
        <taxon>Malasseziomycetes</taxon>
        <taxon>Malasseziales</taxon>
        <taxon>Malasseziaceae</taxon>
        <taxon>Malassezia</taxon>
    </lineage>
</organism>
<dbReference type="PANTHER" id="PTHR12674">
    <property type="entry name" value="PREFOLDIN SUBUNIT 5"/>
    <property type="match status" value="1"/>
</dbReference>
<dbReference type="OrthoDB" id="10267474at2759"/>
<sequence>MTSTQPQQVDVGSLSVPQLVDVRKQLELELKQFTTMFGQLKLAQTRFQSCLESVEEVRPENQEKTSLLPLTASLYVPGHLSDPDKVIVDVGTGYFVEKSRADARKLYKDKIDFVAKNMEQLQETIHRKQDNLRVVGELLQVLLQRESPQGAA</sequence>
<dbReference type="AlphaFoldDB" id="A0A1M8A115"/>
<reference evidence="5" key="1">
    <citation type="journal article" date="2017" name="Nucleic Acids Res.">
        <title>Proteogenomics produces comprehensive and highly accurate protein-coding gene annotation in a complete genome assembly of Malassezia sympodialis.</title>
        <authorList>
            <person name="Zhu Y."/>
            <person name="Engstroem P.G."/>
            <person name="Tellgren-Roth C."/>
            <person name="Baudo C.D."/>
            <person name="Kennell J.C."/>
            <person name="Sun S."/>
            <person name="Billmyre R.B."/>
            <person name="Schroeder M.S."/>
            <person name="Andersson A."/>
            <person name="Holm T."/>
            <person name="Sigurgeirsson B."/>
            <person name="Wu G."/>
            <person name="Sankaranarayanan S.R."/>
            <person name="Siddharthan R."/>
            <person name="Sanyal K."/>
            <person name="Lundeberg J."/>
            <person name="Nystedt B."/>
            <person name="Boekhout T."/>
            <person name="Dawson T.L. Jr."/>
            <person name="Heitman J."/>
            <person name="Scheynius A."/>
            <person name="Lehtioe J."/>
        </authorList>
    </citation>
    <scope>NUCLEOTIDE SEQUENCE [LARGE SCALE GENOMIC DNA]</scope>
    <source>
        <strain evidence="5">ATCC 42132</strain>
    </source>
</reference>
<dbReference type="GO" id="GO:1990114">
    <property type="term" value="P:RNA polymerase II core complex assembly"/>
    <property type="evidence" value="ECO:0007669"/>
    <property type="project" value="TreeGrafter"/>
</dbReference>
<dbReference type="GO" id="GO:0005737">
    <property type="term" value="C:cytoplasm"/>
    <property type="evidence" value="ECO:0007669"/>
    <property type="project" value="TreeGrafter"/>
</dbReference>
<dbReference type="CDD" id="cd23157">
    <property type="entry name" value="Prefoldin_5"/>
    <property type="match status" value="1"/>
</dbReference>
<protein>
    <submittedName>
        <fullName evidence="4">Similar to S.cerevisiae protein GIM5 (Subunit of the heterohexameric cochaperone prefoldin complex)</fullName>
    </submittedName>
</protein>
<evidence type="ECO:0000313" key="5">
    <source>
        <dbReference type="Proteomes" id="UP000186303"/>
    </source>
</evidence>
<evidence type="ECO:0000256" key="3">
    <source>
        <dbReference type="SAM" id="Coils"/>
    </source>
</evidence>
<dbReference type="Proteomes" id="UP000186303">
    <property type="component" value="Chromosome 1"/>
</dbReference>
<dbReference type="HAMAP" id="MF_00308">
    <property type="entry name" value="PfdA"/>
    <property type="match status" value="1"/>
</dbReference>
<dbReference type="InterPro" id="IPR011599">
    <property type="entry name" value="PFD_alpha_archaea"/>
</dbReference>
<gene>
    <name evidence="4" type="ORF">MSYG_0414</name>
</gene>
<keyword evidence="3" id="KW-0175">Coiled coil</keyword>
<dbReference type="SUPFAM" id="SSF46579">
    <property type="entry name" value="Prefoldin"/>
    <property type="match status" value="1"/>
</dbReference>